<dbReference type="RefSeq" id="WP_084665925.1">
    <property type="nucleotide sequence ID" value="NZ_LT838272.1"/>
</dbReference>
<dbReference type="OrthoDB" id="9798408at2"/>
<dbReference type="Pfam" id="PF03773">
    <property type="entry name" value="ArsP_1"/>
    <property type="match status" value="1"/>
</dbReference>
<evidence type="ECO:0000313" key="8">
    <source>
        <dbReference type="EMBL" id="SMB98524.1"/>
    </source>
</evidence>
<evidence type="ECO:0000256" key="4">
    <source>
        <dbReference type="ARBA" id="ARBA00022692"/>
    </source>
</evidence>
<sequence>MKKFLWAYRFFLLILLFDLAVLYFNYETGKTILAYTYANFKEMLGIIPPIFILLGLLDTWVPRETVMRYMGEKAGWSGPALSIFLGAAAAGPLYGAFPVAEVMAKKGVKYYNIIVFLCSWATLKIPMFLFEMSALGIKFALTRWLVNLPAILLIAAIVDRSLTSAEKEAFYQKYNSYPS</sequence>
<feature type="transmembrane region" description="Helical" evidence="7">
    <location>
        <begin position="109"/>
        <end position="129"/>
    </location>
</feature>
<evidence type="ECO:0000256" key="6">
    <source>
        <dbReference type="ARBA" id="ARBA00023136"/>
    </source>
</evidence>
<evidence type="ECO:0000256" key="2">
    <source>
        <dbReference type="ARBA" id="ARBA00006386"/>
    </source>
</evidence>
<evidence type="ECO:0000256" key="7">
    <source>
        <dbReference type="SAM" id="Phobius"/>
    </source>
</evidence>
<keyword evidence="9" id="KW-1185">Reference proteome</keyword>
<dbReference type="AlphaFoldDB" id="A0A1W1W078"/>
<reference evidence="8 9" key="1">
    <citation type="submission" date="2017-04" db="EMBL/GenBank/DDBJ databases">
        <authorList>
            <person name="Afonso C.L."/>
            <person name="Miller P.J."/>
            <person name="Scott M.A."/>
            <person name="Spackman E."/>
            <person name="Goraichik I."/>
            <person name="Dimitrov K.M."/>
            <person name="Suarez D.L."/>
            <person name="Swayne D.E."/>
        </authorList>
    </citation>
    <scope>NUCLEOTIDE SEQUENCE [LARGE SCALE GENOMIC DNA]</scope>
    <source>
        <strain evidence="8 9">ToBE</strain>
    </source>
</reference>
<protein>
    <submittedName>
        <fullName evidence="8">Predicted permease</fullName>
    </submittedName>
</protein>
<keyword evidence="3" id="KW-1003">Cell membrane</keyword>
<dbReference type="Proteomes" id="UP000192569">
    <property type="component" value="Chromosome I"/>
</dbReference>
<keyword evidence="4 7" id="KW-0812">Transmembrane</keyword>
<dbReference type="InterPro" id="IPR005524">
    <property type="entry name" value="DUF318"/>
</dbReference>
<dbReference type="EMBL" id="LT838272">
    <property type="protein sequence ID" value="SMB98524.1"/>
    <property type="molecule type" value="Genomic_DNA"/>
</dbReference>
<evidence type="ECO:0000256" key="3">
    <source>
        <dbReference type="ARBA" id="ARBA00022475"/>
    </source>
</evidence>
<evidence type="ECO:0000256" key="5">
    <source>
        <dbReference type="ARBA" id="ARBA00022989"/>
    </source>
</evidence>
<evidence type="ECO:0000313" key="9">
    <source>
        <dbReference type="Proteomes" id="UP000192569"/>
    </source>
</evidence>
<accession>A0A1W1W078</accession>
<comment type="similarity">
    <text evidence="2">Belongs to the UPF0718 family.</text>
</comment>
<dbReference type="GO" id="GO:0005886">
    <property type="term" value="C:plasma membrane"/>
    <property type="evidence" value="ECO:0007669"/>
    <property type="project" value="UniProtKB-SubCell"/>
</dbReference>
<organism evidence="8 9">
    <name type="scientific">Thermanaeromonas toyohensis ToBE</name>
    <dbReference type="NCBI Taxonomy" id="698762"/>
    <lineage>
        <taxon>Bacteria</taxon>
        <taxon>Bacillati</taxon>
        <taxon>Bacillota</taxon>
        <taxon>Clostridia</taxon>
        <taxon>Neomoorellales</taxon>
        <taxon>Neomoorellaceae</taxon>
        <taxon>Thermanaeromonas</taxon>
    </lineage>
</organism>
<feature type="transmembrane region" description="Helical" evidence="7">
    <location>
        <begin position="76"/>
        <end position="97"/>
    </location>
</feature>
<gene>
    <name evidence="8" type="ORF">SAMN00808754_2387</name>
</gene>
<evidence type="ECO:0000256" key="1">
    <source>
        <dbReference type="ARBA" id="ARBA00004651"/>
    </source>
</evidence>
<proteinExistence type="inferred from homology"/>
<feature type="transmembrane region" description="Helical" evidence="7">
    <location>
        <begin position="6"/>
        <end position="26"/>
    </location>
</feature>
<keyword evidence="5 7" id="KW-1133">Transmembrane helix</keyword>
<feature type="transmembrane region" description="Helical" evidence="7">
    <location>
        <begin position="38"/>
        <end position="56"/>
    </location>
</feature>
<name>A0A1W1W078_9FIRM</name>
<keyword evidence="6 7" id="KW-0472">Membrane</keyword>
<feature type="transmembrane region" description="Helical" evidence="7">
    <location>
        <begin position="141"/>
        <end position="158"/>
    </location>
</feature>
<comment type="subcellular location">
    <subcellularLocation>
        <location evidence="1">Cell membrane</location>
        <topology evidence="1">Multi-pass membrane protein</topology>
    </subcellularLocation>
</comment>
<dbReference type="STRING" id="698762.SAMN00808754_2387"/>